<sequence length="153" mass="15528">MPKVAGGRGAGAESTPPKSAPAGLTAHGSAEGSPAPRRGAGELEAEVLGALWADGAPLTPTQLHGMLGGDLAYNTVHTILTRLREKGLVVRTTVGGHPAYAPAQGAAEWAATQMHAVLERGGDRTAILHQFVSSLSPADERALRAALSEDSPG</sequence>
<reference evidence="6" key="1">
    <citation type="submission" date="2021-01" db="EMBL/GenBank/DDBJ databases">
        <title>Whole genome shotgun sequence of Rugosimonospora africana NBRC 104875.</title>
        <authorList>
            <person name="Komaki H."/>
            <person name="Tamura T."/>
        </authorList>
    </citation>
    <scope>NUCLEOTIDE SEQUENCE</scope>
    <source>
        <strain evidence="6">NBRC 104875</strain>
    </source>
</reference>
<feature type="compositionally biased region" description="Gly residues" evidence="5">
    <location>
        <begin position="1"/>
        <end position="10"/>
    </location>
</feature>
<protein>
    <recommendedName>
        <fullName evidence="8">Transcriptional regulator</fullName>
    </recommendedName>
</protein>
<name>A0A8J3QS29_9ACTN</name>
<comment type="similarity">
    <text evidence="1">Belongs to the BlaI transcriptional regulatory family.</text>
</comment>
<dbReference type="InterPro" id="IPR005650">
    <property type="entry name" value="BlaI_family"/>
</dbReference>
<evidence type="ECO:0000256" key="2">
    <source>
        <dbReference type="ARBA" id="ARBA00023015"/>
    </source>
</evidence>
<evidence type="ECO:0000256" key="4">
    <source>
        <dbReference type="ARBA" id="ARBA00023163"/>
    </source>
</evidence>
<dbReference type="AlphaFoldDB" id="A0A8J3QS29"/>
<evidence type="ECO:0000313" key="6">
    <source>
        <dbReference type="EMBL" id="GIH16470.1"/>
    </source>
</evidence>
<dbReference type="Proteomes" id="UP000642748">
    <property type="component" value="Unassembled WGS sequence"/>
</dbReference>
<comment type="caution">
    <text evidence="6">The sequence shown here is derived from an EMBL/GenBank/DDBJ whole genome shotgun (WGS) entry which is preliminary data.</text>
</comment>
<keyword evidence="4" id="KW-0804">Transcription</keyword>
<dbReference type="Pfam" id="PF03965">
    <property type="entry name" value="Penicillinase_R"/>
    <property type="match status" value="1"/>
</dbReference>
<evidence type="ECO:0000313" key="7">
    <source>
        <dbReference type="Proteomes" id="UP000642748"/>
    </source>
</evidence>
<dbReference type="EMBL" id="BONZ01000043">
    <property type="protein sequence ID" value="GIH16470.1"/>
    <property type="molecule type" value="Genomic_DNA"/>
</dbReference>
<keyword evidence="3" id="KW-0238">DNA-binding</keyword>
<evidence type="ECO:0008006" key="8">
    <source>
        <dbReference type="Google" id="ProtNLM"/>
    </source>
</evidence>
<feature type="region of interest" description="Disordered" evidence="5">
    <location>
        <begin position="1"/>
        <end position="38"/>
    </location>
</feature>
<dbReference type="SUPFAM" id="SSF46785">
    <property type="entry name" value="Winged helix' DNA-binding domain"/>
    <property type="match status" value="1"/>
</dbReference>
<dbReference type="GO" id="GO:0045892">
    <property type="term" value="P:negative regulation of DNA-templated transcription"/>
    <property type="evidence" value="ECO:0007669"/>
    <property type="project" value="InterPro"/>
</dbReference>
<proteinExistence type="inferred from homology"/>
<evidence type="ECO:0000256" key="3">
    <source>
        <dbReference type="ARBA" id="ARBA00023125"/>
    </source>
</evidence>
<dbReference type="Gene3D" id="1.10.10.10">
    <property type="entry name" value="Winged helix-like DNA-binding domain superfamily/Winged helix DNA-binding domain"/>
    <property type="match status" value="1"/>
</dbReference>
<dbReference type="InterPro" id="IPR036388">
    <property type="entry name" value="WH-like_DNA-bd_sf"/>
</dbReference>
<dbReference type="GO" id="GO:0003677">
    <property type="term" value="F:DNA binding"/>
    <property type="evidence" value="ECO:0007669"/>
    <property type="project" value="UniProtKB-KW"/>
</dbReference>
<evidence type="ECO:0000256" key="5">
    <source>
        <dbReference type="SAM" id="MobiDB-lite"/>
    </source>
</evidence>
<accession>A0A8J3QS29</accession>
<keyword evidence="7" id="KW-1185">Reference proteome</keyword>
<gene>
    <name evidence="6" type="ORF">Raf01_46420</name>
</gene>
<dbReference type="InterPro" id="IPR036390">
    <property type="entry name" value="WH_DNA-bd_sf"/>
</dbReference>
<evidence type="ECO:0000256" key="1">
    <source>
        <dbReference type="ARBA" id="ARBA00011046"/>
    </source>
</evidence>
<organism evidence="6 7">
    <name type="scientific">Rugosimonospora africana</name>
    <dbReference type="NCBI Taxonomy" id="556532"/>
    <lineage>
        <taxon>Bacteria</taxon>
        <taxon>Bacillati</taxon>
        <taxon>Actinomycetota</taxon>
        <taxon>Actinomycetes</taxon>
        <taxon>Micromonosporales</taxon>
        <taxon>Micromonosporaceae</taxon>
        <taxon>Rugosimonospora</taxon>
    </lineage>
</organism>
<dbReference type="RefSeq" id="WP_203920040.1">
    <property type="nucleotide sequence ID" value="NZ_BONZ01000043.1"/>
</dbReference>
<keyword evidence="2" id="KW-0805">Transcription regulation</keyword>